<evidence type="ECO:0000313" key="2">
    <source>
        <dbReference type="EMBL" id="MRH74495.1"/>
    </source>
</evidence>
<dbReference type="Proteomes" id="UP000439314">
    <property type="component" value="Unassembled WGS sequence"/>
</dbReference>
<dbReference type="EMBL" id="WJPN01000005">
    <property type="protein sequence ID" value="MRH00163.1"/>
    <property type="molecule type" value="Genomic_DNA"/>
</dbReference>
<evidence type="ECO:0000313" key="4">
    <source>
        <dbReference type="Proteomes" id="UP000439314"/>
    </source>
</evidence>
<dbReference type="Proteomes" id="UP000437931">
    <property type="component" value="Unassembled WGS sequence"/>
</dbReference>
<protein>
    <recommendedName>
        <fullName evidence="5">SMI1/KNR4 family protein</fullName>
    </recommendedName>
</protein>
<reference evidence="3 4" key="1">
    <citation type="submission" date="2019-11" db="EMBL/GenBank/DDBJ databases">
        <title>First report of rice panicle blight caused by Xanthomonas sp. in Iran.</title>
        <authorList>
            <person name="Mirghasempour S.A."/>
            <person name="Huang S."/>
            <person name="Brady C.L."/>
            <person name="Studholme D.J."/>
        </authorList>
    </citation>
    <scope>NUCLEOTIDE SEQUENCE [LARGE SCALE GENOMIC DNA]</scope>
    <source>
        <strain evidence="1 4">ASD011</strain>
        <strain evidence="3">SAM114</strain>
    </source>
</reference>
<dbReference type="RefSeq" id="WP_153751131.1">
    <property type="nucleotide sequence ID" value="NZ_WJPM01000005.1"/>
</dbReference>
<comment type="caution">
    <text evidence="1">The sequence shown here is derived from an EMBL/GenBank/DDBJ whole genome shotgun (WGS) entry which is preliminary data.</text>
</comment>
<dbReference type="EMBL" id="WJPM01000005">
    <property type="protein sequence ID" value="MRH74495.1"/>
    <property type="molecule type" value="Genomic_DNA"/>
</dbReference>
<proteinExistence type="predicted"/>
<gene>
    <name evidence="1" type="ORF">GIY21_07630</name>
    <name evidence="2" type="ORF">GIY22_07625</name>
</gene>
<accession>A0A6N7Q716</accession>
<reference evidence="2" key="2">
    <citation type="journal article" date="2020" name="Plant Dis.">
        <title>A Grain Rot of Rice in Iran Caused by a Xanthomonas Strain Closely Related to X. sacchari.</title>
        <authorList>
            <person name="Mirghasempour S.A."/>
            <person name="Huang S."/>
            <person name="Studholme D.J."/>
            <person name="Brady C.L."/>
        </authorList>
    </citation>
    <scope>NUCLEOTIDE SEQUENCE</scope>
    <source>
        <strain evidence="2">SAM114</strain>
    </source>
</reference>
<evidence type="ECO:0000313" key="3">
    <source>
        <dbReference type="Proteomes" id="UP000437931"/>
    </source>
</evidence>
<name>A0A6N7Q716_9XANT</name>
<organism evidence="1 4">
    <name type="scientific">Xanthomonas sontii</name>
    <dbReference type="NCBI Taxonomy" id="2650745"/>
    <lineage>
        <taxon>Bacteria</taxon>
        <taxon>Pseudomonadati</taxon>
        <taxon>Pseudomonadota</taxon>
        <taxon>Gammaproteobacteria</taxon>
        <taxon>Lysobacterales</taxon>
        <taxon>Lysobacteraceae</taxon>
        <taxon>Xanthomonas</taxon>
    </lineage>
</organism>
<evidence type="ECO:0008006" key="5">
    <source>
        <dbReference type="Google" id="ProtNLM"/>
    </source>
</evidence>
<keyword evidence="3" id="KW-1185">Reference proteome</keyword>
<evidence type="ECO:0000313" key="1">
    <source>
        <dbReference type="EMBL" id="MRH00163.1"/>
    </source>
</evidence>
<dbReference type="AlphaFoldDB" id="A0A6N7Q716"/>
<sequence length="199" mass="20954">MSYATLRTLLASWGELRPQPASDWQGTLPLPQVLADFYAQVGPWGDIHDATAGPTGPTGLSLQLGGNPLDIPPLCKLWALQAGYRWNAIDGKPIAAWRDHWLVIADQGADPVILDTANGGVLFAFHGAGAWRPRPLAASLEIAFGGLATMANTMAELGDAAFDDSAALCATARNAVAASLAAYLGSDVEAARFLETLDW</sequence>